<organism evidence="4 6">
    <name type="scientific">Dehalococcoides mccartyi (strain ATCC BAA-2266 / KCTC 15142 / 195)</name>
    <name type="common">Dehalococcoides ethenogenes (strain 195)</name>
    <dbReference type="NCBI Taxonomy" id="243164"/>
    <lineage>
        <taxon>Bacteria</taxon>
        <taxon>Bacillati</taxon>
        <taxon>Chloroflexota</taxon>
        <taxon>Dehalococcoidia</taxon>
        <taxon>Dehalococcoidales</taxon>
        <taxon>Dehalococcoidaceae</taxon>
        <taxon>Dehalococcoides</taxon>
    </lineage>
</organism>
<dbReference type="HOGENOM" id="CLU_2616132_0_0_0"/>
<feature type="transmembrane region" description="Helical" evidence="1">
    <location>
        <begin position="54"/>
        <end position="74"/>
    </location>
</feature>
<evidence type="ECO:0000313" key="6">
    <source>
        <dbReference type="Proteomes" id="UP000008289"/>
    </source>
</evidence>
<dbReference type="KEGG" id="det:DET0890"/>
<evidence type="ECO:0000256" key="1">
    <source>
        <dbReference type="SAM" id="Phobius"/>
    </source>
</evidence>
<gene>
    <name evidence="5" type="ordered locus">DET0257</name>
    <name evidence="4" type="ordered locus">DET0280</name>
    <name evidence="3" type="ordered locus">DET0890</name>
</gene>
<name>Q3Z9S1_DEHM1</name>
<evidence type="ECO:0000313" key="3">
    <source>
        <dbReference type="EMBL" id="AAW39823.1"/>
    </source>
</evidence>
<protein>
    <submittedName>
        <fullName evidence="4">Uncharacterized protein</fullName>
    </submittedName>
</protein>
<dbReference type="Proteomes" id="UP000008289">
    <property type="component" value="Chromosome"/>
</dbReference>
<evidence type="ECO:0000313" key="5">
    <source>
        <dbReference type="EMBL" id="AAW40459.1"/>
    </source>
</evidence>
<accession>Q3Z9S1</accession>
<reference evidence="4 6" key="1">
    <citation type="journal article" date="2005" name="Science">
        <title>Genome sequence of the PCE-dechlorinating bacterium Dehalococcoides ethenogenes.</title>
        <authorList>
            <person name="Seshadri R."/>
            <person name="Adrian L."/>
            <person name="Fouts D.E."/>
            <person name="Eisen J.A."/>
            <person name="Phillippy A.M."/>
            <person name="Methe B.A."/>
            <person name="Ward N.L."/>
            <person name="Nelson W.C."/>
            <person name="Deboy R.T."/>
            <person name="Khouri H.M."/>
            <person name="Kolonay J.F."/>
            <person name="Dodson R.J."/>
            <person name="Daugherty S.C."/>
            <person name="Brinkac L.M."/>
            <person name="Sullivan S.A."/>
            <person name="Madupu R."/>
            <person name="Nelson K.E."/>
            <person name="Kang K.H."/>
            <person name="Impraim M."/>
            <person name="Tran K."/>
            <person name="Robinson J.M."/>
            <person name="Forberger H.A."/>
            <person name="Fraser C.M."/>
            <person name="Zinder S.H."/>
            <person name="Heidelberg J.F."/>
        </authorList>
    </citation>
    <scope>NUCLEOTIDE SEQUENCE [LARGE SCALE GENOMIC DNA]</scope>
    <source>
        <strain evidence="4">195</strain>
        <strain evidence="6">ATCC BAA-2266 / KCTC 15142 / 195</strain>
    </source>
</reference>
<feature type="signal peptide" evidence="2">
    <location>
        <begin position="1"/>
        <end position="17"/>
    </location>
</feature>
<dbReference type="EMBL" id="CP000027">
    <property type="protein sequence ID" value="AAW40412.1"/>
    <property type="molecule type" value="Genomic_DNA"/>
</dbReference>
<feature type="chain" id="PRO_5011098970" evidence="2">
    <location>
        <begin position="18"/>
        <end position="78"/>
    </location>
</feature>
<evidence type="ECO:0000256" key="2">
    <source>
        <dbReference type="SAM" id="SignalP"/>
    </source>
</evidence>
<dbReference type="KEGG" id="det:DET0257"/>
<keyword evidence="1" id="KW-1133">Transmembrane helix</keyword>
<keyword evidence="2" id="KW-0732">Signal</keyword>
<sequence>MKSIGYLILLISSSSFSSYCSKNASNSISSQTGSPSSIICLDLNDRIWPNVTTLGQFTIAFSMLFTPLFCVYSITTQY</sequence>
<keyword evidence="1" id="KW-0812">Transmembrane</keyword>
<dbReference type="EMBL" id="CP000027">
    <property type="protein sequence ID" value="AAW39823.1"/>
    <property type="molecule type" value="Genomic_DNA"/>
</dbReference>
<dbReference type="KEGG" id="det:DET0280"/>
<evidence type="ECO:0000313" key="4">
    <source>
        <dbReference type="EMBL" id="AAW40412.1"/>
    </source>
</evidence>
<dbReference type="AlphaFoldDB" id="Q3Z9S1"/>
<keyword evidence="6" id="KW-1185">Reference proteome</keyword>
<keyword evidence="1" id="KW-0472">Membrane</keyword>
<dbReference type="EMBL" id="CP000027">
    <property type="protein sequence ID" value="AAW40459.1"/>
    <property type="molecule type" value="Genomic_DNA"/>
</dbReference>
<proteinExistence type="predicted"/>